<dbReference type="OrthoDB" id="8904098at2759"/>
<organism evidence="9 10">
    <name type="scientific">Carex littledalei</name>
    <dbReference type="NCBI Taxonomy" id="544730"/>
    <lineage>
        <taxon>Eukaryota</taxon>
        <taxon>Viridiplantae</taxon>
        <taxon>Streptophyta</taxon>
        <taxon>Embryophyta</taxon>
        <taxon>Tracheophyta</taxon>
        <taxon>Spermatophyta</taxon>
        <taxon>Magnoliopsida</taxon>
        <taxon>Liliopsida</taxon>
        <taxon>Poales</taxon>
        <taxon>Cyperaceae</taxon>
        <taxon>Cyperoideae</taxon>
        <taxon>Cariceae</taxon>
        <taxon>Carex</taxon>
        <taxon>Carex subgen. Euthyceras</taxon>
    </lineage>
</organism>
<protein>
    <submittedName>
        <fullName evidence="9">Protein NRT1/ PTR FAMILY 5.10-like protein</fullName>
    </submittedName>
</protein>
<dbReference type="FunFam" id="1.20.1250.20:FF:000147">
    <property type="entry name" value="Protein NRT1/ PTR family 5.10"/>
    <property type="match status" value="1"/>
</dbReference>
<proteinExistence type="inferred from homology"/>
<dbReference type="SUPFAM" id="SSF103473">
    <property type="entry name" value="MFS general substrate transporter"/>
    <property type="match status" value="1"/>
</dbReference>
<dbReference type="EMBL" id="SWLB01000012">
    <property type="protein sequence ID" value="KAF3331961.1"/>
    <property type="molecule type" value="Genomic_DNA"/>
</dbReference>
<dbReference type="GO" id="GO:0042937">
    <property type="term" value="F:tripeptide transmembrane transporter activity"/>
    <property type="evidence" value="ECO:0007669"/>
    <property type="project" value="InterPro"/>
</dbReference>
<gene>
    <name evidence="9" type="ORF">FCM35_KLT03367</name>
</gene>
<reference evidence="9" key="1">
    <citation type="submission" date="2020-01" db="EMBL/GenBank/DDBJ databases">
        <title>Genome sequence of Kobresia littledalei, the first chromosome-level genome in the family Cyperaceae.</title>
        <authorList>
            <person name="Qu G."/>
        </authorList>
    </citation>
    <scope>NUCLEOTIDE SEQUENCE</scope>
    <source>
        <strain evidence="9">C.B.Clarke</strain>
        <tissue evidence="9">Leaf</tissue>
    </source>
</reference>
<comment type="caution">
    <text evidence="9">The sequence shown here is derived from an EMBL/GenBank/DDBJ whole genome shotgun (WGS) entry which is preliminary data.</text>
</comment>
<feature type="transmembrane region" description="Helical" evidence="8">
    <location>
        <begin position="187"/>
        <end position="206"/>
    </location>
</feature>
<feature type="transmembrane region" description="Helical" evidence="8">
    <location>
        <begin position="429"/>
        <end position="448"/>
    </location>
</feature>
<evidence type="ECO:0000256" key="1">
    <source>
        <dbReference type="ARBA" id="ARBA00004141"/>
    </source>
</evidence>
<keyword evidence="6 8" id="KW-1133">Transmembrane helix</keyword>
<evidence type="ECO:0000313" key="9">
    <source>
        <dbReference type="EMBL" id="KAF3331961.1"/>
    </source>
</evidence>
<evidence type="ECO:0000256" key="2">
    <source>
        <dbReference type="ARBA" id="ARBA00005982"/>
    </source>
</evidence>
<dbReference type="PROSITE" id="PS01022">
    <property type="entry name" value="PTR2_1"/>
    <property type="match status" value="1"/>
</dbReference>
<evidence type="ECO:0000256" key="5">
    <source>
        <dbReference type="ARBA" id="ARBA00022692"/>
    </source>
</evidence>
<feature type="transmembrane region" description="Helical" evidence="8">
    <location>
        <begin position="84"/>
        <end position="103"/>
    </location>
</feature>
<feature type="transmembrane region" description="Helical" evidence="8">
    <location>
        <begin position="295"/>
        <end position="319"/>
    </location>
</feature>
<keyword evidence="5 8" id="KW-0812">Transmembrane</keyword>
<accession>A0A833VB58</accession>
<evidence type="ECO:0000256" key="7">
    <source>
        <dbReference type="ARBA" id="ARBA00023136"/>
    </source>
</evidence>
<dbReference type="InterPro" id="IPR018456">
    <property type="entry name" value="PTR2_symporter_CS"/>
</dbReference>
<dbReference type="Proteomes" id="UP000623129">
    <property type="component" value="Unassembled WGS sequence"/>
</dbReference>
<feature type="transmembrane region" description="Helical" evidence="8">
    <location>
        <begin position="109"/>
        <end position="129"/>
    </location>
</feature>
<dbReference type="CDD" id="cd17417">
    <property type="entry name" value="MFS_NPF5"/>
    <property type="match status" value="1"/>
</dbReference>
<sequence length="539" mass="59834">MELDLDSDPFLPSSQPESMLEFVNSKGQPATRSTTGGWTSALFIIGVEVAERCAFYGISSNLITYLTGPLGEGTATAASQLNTWSGVATMLPLLGAFIADSWLGRYRTIVYASLLYILGLGMLTVSSIIPSSSNSHSSFQKPLFFFSLYFLAFAQGGHKPCVQAFGADQFDQNDPQERLSKNSFFNWWYFGICASGGVAVVTMSYVQDNISWGLGFGIPCGIMMLALILFLLGTRTYRYFVLEKENPFIRVGRSFVVLARSWKSKGSCLVRETGDVNRLPDEDNTEPSAEEAKSLLGLFPIWATCLIYGVLFVQSSTFFTKQASTLDRRIGKNFQVPPAALQVFISIAIICFIPVYDKLLVPLTRKFTGIPSGITMLQRIGTGMVLSLLAVVVAALVEIKRLNTAKEYGLVDKPKVPIPMSLWWMVPQYALFGMADVFTIVGLQEFFYDQVPDALRSLGLAFYLSVLGVGSFISSFLISVIDKISSKNGKSWFSNNLNQAHLDYFYWFLAGLTCFEIVLFLYFSKIYVYRKKLCTYADV</sequence>
<feature type="transmembrane region" description="Helical" evidence="8">
    <location>
        <begin position="377"/>
        <end position="397"/>
    </location>
</feature>
<evidence type="ECO:0000256" key="3">
    <source>
        <dbReference type="ARBA" id="ARBA00022448"/>
    </source>
</evidence>
<dbReference type="AlphaFoldDB" id="A0A833VB58"/>
<dbReference type="InterPro" id="IPR036259">
    <property type="entry name" value="MFS_trans_sf"/>
</dbReference>
<keyword evidence="7 8" id="KW-0472">Membrane</keyword>
<keyword evidence="4" id="KW-0597">Phosphoprotein</keyword>
<evidence type="ECO:0000256" key="6">
    <source>
        <dbReference type="ARBA" id="ARBA00022989"/>
    </source>
</evidence>
<dbReference type="Pfam" id="PF00854">
    <property type="entry name" value="PTR2"/>
    <property type="match status" value="1"/>
</dbReference>
<dbReference type="GO" id="GO:0009705">
    <property type="term" value="C:plant-type vacuole membrane"/>
    <property type="evidence" value="ECO:0007669"/>
    <property type="project" value="UniProtKB-ARBA"/>
</dbReference>
<dbReference type="InterPro" id="IPR044739">
    <property type="entry name" value="NRT1/PTR"/>
</dbReference>
<keyword evidence="10" id="KW-1185">Reference proteome</keyword>
<feature type="transmembrane region" description="Helical" evidence="8">
    <location>
        <begin position="504"/>
        <end position="523"/>
    </location>
</feature>
<keyword evidence="3" id="KW-0813">Transport</keyword>
<feature type="transmembrane region" description="Helical" evidence="8">
    <location>
        <begin position="339"/>
        <end position="356"/>
    </location>
</feature>
<dbReference type="GO" id="GO:0071916">
    <property type="term" value="F:dipeptide transmembrane transporter activity"/>
    <property type="evidence" value="ECO:0007669"/>
    <property type="project" value="InterPro"/>
</dbReference>
<evidence type="ECO:0000256" key="4">
    <source>
        <dbReference type="ARBA" id="ARBA00022553"/>
    </source>
</evidence>
<comment type="similarity">
    <text evidence="2">Belongs to the major facilitator superfamily. Proton-dependent oligopeptide transporter (POT/PTR) (TC 2.A.17) family.</text>
</comment>
<feature type="transmembrane region" description="Helical" evidence="8">
    <location>
        <begin position="212"/>
        <end position="232"/>
    </location>
</feature>
<dbReference type="GO" id="GO:0080054">
    <property type="term" value="F:low-affinity nitrate transmembrane transporter activity"/>
    <property type="evidence" value="ECO:0007669"/>
    <property type="project" value="UniProtKB-ARBA"/>
</dbReference>
<dbReference type="Gene3D" id="1.20.1250.20">
    <property type="entry name" value="MFS general substrate transporter like domains"/>
    <property type="match status" value="1"/>
</dbReference>
<evidence type="ECO:0000313" key="10">
    <source>
        <dbReference type="Proteomes" id="UP000623129"/>
    </source>
</evidence>
<dbReference type="PANTHER" id="PTHR11654">
    <property type="entry name" value="OLIGOPEPTIDE TRANSPORTER-RELATED"/>
    <property type="match status" value="1"/>
</dbReference>
<dbReference type="InterPro" id="IPR000109">
    <property type="entry name" value="POT_fam"/>
</dbReference>
<evidence type="ECO:0000256" key="8">
    <source>
        <dbReference type="SAM" id="Phobius"/>
    </source>
</evidence>
<feature type="transmembrane region" description="Helical" evidence="8">
    <location>
        <begin position="460"/>
        <end position="484"/>
    </location>
</feature>
<name>A0A833VB58_9POAL</name>
<comment type="subcellular location">
    <subcellularLocation>
        <location evidence="1">Membrane</location>
        <topology evidence="1">Multi-pass membrane protein</topology>
    </subcellularLocation>
</comment>